<dbReference type="EMBL" id="LBUZ01000013">
    <property type="protein sequence ID" value="KKQ75315.1"/>
    <property type="molecule type" value="Genomic_DNA"/>
</dbReference>
<evidence type="ECO:0000256" key="2">
    <source>
        <dbReference type="HAMAP-Rule" id="MF_00048"/>
    </source>
</evidence>
<evidence type="ECO:0000313" key="4">
    <source>
        <dbReference type="Proteomes" id="UP000034181"/>
    </source>
</evidence>
<sequence>MSEIQARRDHGEKLEFMKISNPTARMGEDLAANFLKKKGYKIIDRNFRLGYGEIDIIAVKKNTLVFVEVKTRRGSLYGTPFEQISSNKLRTIVRTAQFYKLNNPKLPGSLRIDAIGVILDENMNLKDLQHIENITL</sequence>
<evidence type="ECO:0000256" key="1">
    <source>
        <dbReference type="ARBA" id="ARBA00006738"/>
    </source>
</evidence>
<dbReference type="Gene3D" id="3.40.1350.10">
    <property type="match status" value="1"/>
</dbReference>
<dbReference type="GO" id="GO:0003676">
    <property type="term" value="F:nucleic acid binding"/>
    <property type="evidence" value="ECO:0007669"/>
    <property type="project" value="InterPro"/>
</dbReference>
<dbReference type="PANTHER" id="PTHR34039">
    <property type="entry name" value="UPF0102 PROTEIN YRAN"/>
    <property type="match status" value="1"/>
</dbReference>
<dbReference type="Proteomes" id="UP000034181">
    <property type="component" value="Unassembled WGS sequence"/>
</dbReference>
<dbReference type="CDD" id="cd20736">
    <property type="entry name" value="PoNe_Nuclease"/>
    <property type="match status" value="1"/>
</dbReference>
<organism evidence="3 4">
    <name type="scientific">Candidatus Woesebacteria bacterium GW2011_GWB1_38_5b</name>
    <dbReference type="NCBI Taxonomy" id="1618569"/>
    <lineage>
        <taxon>Bacteria</taxon>
        <taxon>Candidatus Woeseibacteriota</taxon>
    </lineage>
</organism>
<protein>
    <recommendedName>
        <fullName evidence="2">UPF0102 protein US96_C0013G0009</fullName>
    </recommendedName>
</protein>
<gene>
    <name evidence="3" type="ORF">US96_C0013G0009</name>
</gene>
<dbReference type="NCBIfam" id="NF009154">
    <property type="entry name" value="PRK12497.3-3"/>
    <property type="match status" value="1"/>
</dbReference>
<reference evidence="3 4" key="1">
    <citation type="journal article" date="2015" name="Nature">
        <title>rRNA introns, odd ribosomes, and small enigmatic genomes across a large radiation of phyla.</title>
        <authorList>
            <person name="Brown C.T."/>
            <person name="Hug L.A."/>
            <person name="Thomas B.C."/>
            <person name="Sharon I."/>
            <person name="Castelle C.J."/>
            <person name="Singh A."/>
            <person name="Wilkins M.J."/>
            <person name="Williams K.H."/>
            <person name="Banfield J.F."/>
        </authorList>
    </citation>
    <scope>NUCLEOTIDE SEQUENCE [LARGE SCALE GENOMIC DNA]</scope>
</reference>
<dbReference type="PANTHER" id="PTHR34039:SF1">
    <property type="entry name" value="UPF0102 PROTEIN YRAN"/>
    <property type="match status" value="1"/>
</dbReference>
<dbReference type="AlphaFoldDB" id="A0A0G0KIH5"/>
<dbReference type="Pfam" id="PF02021">
    <property type="entry name" value="UPF0102"/>
    <property type="match status" value="1"/>
</dbReference>
<dbReference type="InterPro" id="IPR003509">
    <property type="entry name" value="UPF0102_YraN-like"/>
</dbReference>
<comment type="caution">
    <text evidence="3">The sequence shown here is derived from an EMBL/GenBank/DDBJ whole genome shotgun (WGS) entry which is preliminary data.</text>
</comment>
<proteinExistence type="inferred from homology"/>
<dbReference type="InterPro" id="IPR011335">
    <property type="entry name" value="Restrct_endonuc-II-like"/>
</dbReference>
<dbReference type="HAMAP" id="MF_00048">
    <property type="entry name" value="UPF0102"/>
    <property type="match status" value="1"/>
</dbReference>
<evidence type="ECO:0000313" key="3">
    <source>
        <dbReference type="EMBL" id="KKQ75315.1"/>
    </source>
</evidence>
<accession>A0A0G0KIH5</accession>
<comment type="similarity">
    <text evidence="1 2">Belongs to the UPF0102 family.</text>
</comment>
<name>A0A0G0KIH5_9BACT</name>
<dbReference type="InterPro" id="IPR011856">
    <property type="entry name" value="tRNA_endonuc-like_dom_sf"/>
</dbReference>
<dbReference type="SUPFAM" id="SSF52980">
    <property type="entry name" value="Restriction endonuclease-like"/>
    <property type="match status" value="1"/>
</dbReference>